<dbReference type="AlphaFoldDB" id="A0A7G9GYH8"/>
<dbReference type="EMBL" id="CP060637">
    <property type="protein sequence ID" value="QNM15860.1"/>
    <property type="molecule type" value="Genomic_DNA"/>
</dbReference>
<feature type="domain" description="AAA-ATPase-like" evidence="1">
    <location>
        <begin position="5"/>
        <end position="38"/>
    </location>
</feature>
<evidence type="ECO:0000313" key="2">
    <source>
        <dbReference type="EMBL" id="QNM15860.1"/>
    </source>
</evidence>
<reference evidence="2 3" key="1">
    <citation type="submission" date="2020-08" db="EMBL/GenBank/DDBJ databases">
        <authorList>
            <person name="Liu C."/>
            <person name="Sun Q."/>
        </authorList>
    </citation>
    <scope>NUCLEOTIDE SEQUENCE [LARGE SCALE GENOMIC DNA]</scope>
    <source>
        <strain evidence="2 3">NSJ-57</strain>
    </source>
</reference>
<dbReference type="KEGG" id="fho:H9Q81_03205"/>
<dbReference type="InterPro" id="IPR018631">
    <property type="entry name" value="AAA-ATPase-like_dom"/>
</dbReference>
<protein>
    <submittedName>
        <fullName evidence="2">AAA family ATPase</fullName>
    </submittedName>
</protein>
<evidence type="ECO:0000259" key="1">
    <source>
        <dbReference type="Pfam" id="PF09820"/>
    </source>
</evidence>
<dbReference type="Proteomes" id="UP000515913">
    <property type="component" value="Chromosome"/>
</dbReference>
<accession>A0A7G9GYH8</accession>
<keyword evidence="3" id="KW-1185">Reference proteome</keyword>
<evidence type="ECO:0000313" key="3">
    <source>
        <dbReference type="Proteomes" id="UP000515913"/>
    </source>
</evidence>
<gene>
    <name evidence="2" type="ORF">H9Q81_03205</name>
</gene>
<dbReference type="Pfam" id="PF09820">
    <property type="entry name" value="AAA-ATPase_like"/>
    <property type="match status" value="1"/>
</dbReference>
<proteinExistence type="predicted"/>
<organism evidence="2 3">
    <name type="scientific">Fusobacterium hominis</name>
    <dbReference type="NCBI Taxonomy" id="2764326"/>
    <lineage>
        <taxon>Bacteria</taxon>
        <taxon>Fusobacteriati</taxon>
        <taxon>Fusobacteriota</taxon>
        <taxon>Fusobacteriia</taxon>
        <taxon>Fusobacteriales</taxon>
        <taxon>Fusobacteriaceae</taxon>
        <taxon>Fusobacterium</taxon>
    </lineage>
</organism>
<name>A0A7G9GYH8_9FUSO</name>
<sequence length="46" mass="5538">MKKIPIGVEDFKEIIEKNYTYIDKTKFIEEFINEGAKVNLNFLREE</sequence>